<gene>
    <name evidence="2" type="ORF">Q2T52_19240</name>
</gene>
<dbReference type="RefSeq" id="WP_302078451.1">
    <property type="nucleotide sequence ID" value="NZ_JAUKWQ010000007.1"/>
</dbReference>
<accession>A0ABT8T130</accession>
<organism evidence="2 3">
    <name type="scientific">Rhizobium oryzicola</name>
    <dbReference type="NCBI Taxonomy" id="1232668"/>
    <lineage>
        <taxon>Bacteria</taxon>
        <taxon>Pseudomonadati</taxon>
        <taxon>Pseudomonadota</taxon>
        <taxon>Alphaproteobacteria</taxon>
        <taxon>Hyphomicrobiales</taxon>
        <taxon>Rhizobiaceae</taxon>
        <taxon>Rhizobium/Agrobacterium group</taxon>
        <taxon>Rhizobium</taxon>
    </lineage>
</organism>
<keyword evidence="1" id="KW-0812">Transmembrane</keyword>
<reference evidence="2" key="1">
    <citation type="journal article" date="2015" name="Int. J. Syst. Evol. Microbiol.">
        <title>Rhizobium oryzicola sp. nov., potential plant-growth-promoting endophytic bacteria isolated from rice roots.</title>
        <authorList>
            <person name="Zhang X.X."/>
            <person name="Gao J.S."/>
            <person name="Cao Y.H."/>
            <person name="Sheirdil R.A."/>
            <person name="Wang X.C."/>
            <person name="Zhang L."/>
        </authorList>
    </citation>
    <scope>NUCLEOTIDE SEQUENCE</scope>
    <source>
        <strain evidence="2">05753</strain>
    </source>
</reference>
<evidence type="ECO:0000313" key="2">
    <source>
        <dbReference type="EMBL" id="MDO1584225.1"/>
    </source>
</evidence>
<dbReference type="Proteomes" id="UP001169006">
    <property type="component" value="Unassembled WGS sequence"/>
</dbReference>
<proteinExistence type="predicted"/>
<feature type="transmembrane region" description="Helical" evidence="1">
    <location>
        <begin position="12"/>
        <end position="35"/>
    </location>
</feature>
<name>A0ABT8T130_9HYPH</name>
<dbReference type="EMBL" id="JAUKWQ010000007">
    <property type="protein sequence ID" value="MDO1584225.1"/>
    <property type="molecule type" value="Genomic_DNA"/>
</dbReference>
<keyword evidence="3" id="KW-1185">Reference proteome</keyword>
<evidence type="ECO:0000256" key="1">
    <source>
        <dbReference type="SAM" id="Phobius"/>
    </source>
</evidence>
<sequence>MRIAEKARQLGWFVGLWISGVLAVGLVAMIIKFWLKA</sequence>
<evidence type="ECO:0000313" key="3">
    <source>
        <dbReference type="Proteomes" id="UP001169006"/>
    </source>
</evidence>
<keyword evidence="1" id="KW-1133">Transmembrane helix</keyword>
<protein>
    <submittedName>
        <fullName evidence="2">DUF2474 domain-containing protein</fullName>
    </submittedName>
</protein>
<comment type="caution">
    <text evidence="2">The sequence shown here is derived from an EMBL/GenBank/DDBJ whole genome shotgun (WGS) entry which is preliminary data.</text>
</comment>
<reference evidence="2" key="2">
    <citation type="submission" date="2023-07" db="EMBL/GenBank/DDBJ databases">
        <authorList>
            <person name="Sun H."/>
        </authorList>
    </citation>
    <scope>NUCLEOTIDE SEQUENCE</scope>
    <source>
        <strain evidence="2">05753</strain>
    </source>
</reference>
<keyword evidence="1" id="KW-0472">Membrane</keyword>